<organism evidence="7 8">
    <name type="scientific">Vulcanimicrobium alpinum</name>
    <dbReference type="NCBI Taxonomy" id="3016050"/>
    <lineage>
        <taxon>Bacteria</taxon>
        <taxon>Bacillati</taxon>
        <taxon>Vulcanimicrobiota</taxon>
        <taxon>Vulcanimicrobiia</taxon>
        <taxon>Vulcanimicrobiales</taxon>
        <taxon>Vulcanimicrobiaceae</taxon>
        <taxon>Vulcanimicrobium</taxon>
    </lineage>
</organism>
<dbReference type="AlphaFoldDB" id="A0AAN1XZL4"/>
<dbReference type="Gene3D" id="1.20.970.10">
    <property type="entry name" value="Transferase, Pyrimidine Nucleoside Phosphorylase, Chain C"/>
    <property type="match status" value="1"/>
</dbReference>
<dbReference type="InterPro" id="IPR017459">
    <property type="entry name" value="Glycosyl_Trfase_fam3_N_dom"/>
</dbReference>
<dbReference type="Gene3D" id="3.40.1030.10">
    <property type="entry name" value="Nucleoside phosphorylase/phosphoribosyltransferase catalytic domain"/>
    <property type="match status" value="1"/>
</dbReference>
<feature type="domain" description="Glycosyl transferase family 3" evidence="5">
    <location>
        <begin position="81"/>
        <end position="309"/>
    </location>
</feature>
<reference evidence="7 8" key="1">
    <citation type="journal article" date="2022" name="ISME Commun">
        <title>Vulcanimicrobium alpinus gen. nov. sp. nov., the first cultivated representative of the candidate phylum 'Eremiobacterota', is a metabolically versatile aerobic anoxygenic phototroph.</title>
        <authorList>
            <person name="Yabe S."/>
            <person name="Muto K."/>
            <person name="Abe K."/>
            <person name="Yokota A."/>
            <person name="Staudigel H."/>
            <person name="Tebo B.M."/>
        </authorList>
    </citation>
    <scope>NUCLEOTIDE SEQUENCE [LARGE SCALE GENOMIC DNA]</scope>
    <source>
        <strain evidence="7 8">WC8-2</strain>
    </source>
</reference>
<keyword evidence="4" id="KW-0808">Transferase</keyword>
<evidence type="ECO:0000259" key="6">
    <source>
        <dbReference type="Pfam" id="PF02885"/>
    </source>
</evidence>
<comment type="subunit">
    <text evidence="2">Homodimer.</text>
</comment>
<dbReference type="InterPro" id="IPR017872">
    <property type="entry name" value="Pyrmidine_PPase_CS"/>
</dbReference>
<dbReference type="FunFam" id="3.40.1030.10:FF:000003">
    <property type="entry name" value="Pyrimidine-nucleoside phosphorylase"/>
    <property type="match status" value="1"/>
</dbReference>
<proteinExistence type="inferred from homology"/>
<dbReference type="KEGG" id="vab:WPS_29620"/>
<dbReference type="PIRSF" id="PIRSF000478">
    <property type="entry name" value="TP_PyNP"/>
    <property type="match status" value="1"/>
</dbReference>
<dbReference type="GO" id="GO:0006206">
    <property type="term" value="P:pyrimidine nucleobase metabolic process"/>
    <property type="evidence" value="ECO:0007669"/>
    <property type="project" value="InterPro"/>
</dbReference>
<dbReference type="InterPro" id="IPR035902">
    <property type="entry name" value="Nuc_phospho_transferase"/>
</dbReference>
<dbReference type="SUPFAM" id="SSF52418">
    <property type="entry name" value="Nucleoside phosphorylase/phosphoribosyltransferase catalytic domain"/>
    <property type="match status" value="1"/>
</dbReference>
<gene>
    <name evidence="7" type="primary">pyn</name>
    <name evidence="7" type="ORF">WPS_29620</name>
</gene>
<dbReference type="Pfam" id="PF00591">
    <property type="entry name" value="Glycos_transf_3"/>
    <property type="match status" value="1"/>
</dbReference>
<dbReference type="SUPFAM" id="SSF54680">
    <property type="entry name" value="Pyrimidine nucleoside phosphorylase C-terminal domain"/>
    <property type="match status" value="1"/>
</dbReference>
<dbReference type="GO" id="GO:0006213">
    <property type="term" value="P:pyrimidine nucleoside metabolic process"/>
    <property type="evidence" value="ECO:0007669"/>
    <property type="project" value="InterPro"/>
</dbReference>
<dbReference type="InterPro" id="IPR036320">
    <property type="entry name" value="Glycosyl_Trfase_fam3_N_dom_sf"/>
</dbReference>
<dbReference type="PANTHER" id="PTHR10515">
    <property type="entry name" value="THYMIDINE PHOSPHORYLASE"/>
    <property type="match status" value="1"/>
</dbReference>
<evidence type="ECO:0000256" key="3">
    <source>
        <dbReference type="ARBA" id="ARBA00022676"/>
    </source>
</evidence>
<dbReference type="SUPFAM" id="SSF47648">
    <property type="entry name" value="Nucleoside phosphorylase/phosphoribosyltransferase N-terminal domain"/>
    <property type="match status" value="1"/>
</dbReference>
<sequence>MNCEGWLRRALAAKRDGEILDDATWRRIVEGYVAGTIDDAPIAALAMACAIRGMGDAEVAALTGAMVRSGDVLAYPHAAGIVVDKHSSGGVGDTVSLVAVPLVAACGVPVAKLSGRALGHTGGTLDKLEAIPGVRTDLSPEAFVAQVETIGCAIAAQSDRLVPADRKLYALRDRTGTVPSPGLIAASIVSKKIAGGAGAIVFDVKAGRGAFMRTAAEAVGLARMLVQLAERFGRRASALVSDMDEPLGAAVGSGIEAVEARDFLRGDDRDPRLAEAIFAVVHEMLRVAGVPGERVVPAALDALESGAAYARFVQMIEAQGGTRDAVERIAAHPARSSALAPCDGVVTAIDAIAIGELARELTVADGPFSGIRIVARTGTPVRAGDVLAECAGTSVEPAAVAQAFTIGATAPPPRPLVDAIVRDAAASEPSKARS</sequence>
<dbReference type="GO" id="GO:0005829">
    <property type="term" value="C:cytosol"/>
    <property type="evidence" value="ECO:0007669"/>
    <property type="project" value="TreeGrafter"/>
</dbReference>
<evidence type="ECO:0000259" key="5">
    <source>
        <dbReference type="Pfam" id="PF00591"/>
    </source>
</evidence>
<accession>A0AAN1XZL4</accession>
<dbReference type="GO" id="GO:0016763">
    <property type="term" value="F:pentosyltransferase activity"/>
    <property type="evidence" value="ECO:0007669"/>
    <property type="project" value="InterPro"/>
</dbReference>
<keyword evidence="3" id="KW-0328">Glycosyltransferase</keyword>
<dbReference type="Proteomes" id="UP001317532">
    <property type="component" value="Chromosome"/>
</dbReference>
<dbReference type="InterPro" id="IPR000053">
    <property type="entry name" value="Thymidine/pyrmidine_PPase"/>
</dbReference>
<feature type="domain" description="Glycosyl transferase family 3 N-terminal" evidence="6">
    <location>
        <begin position="9"/>
        <end position="70"/>
    </location>
</feature>
<dbReference type="NCBIfam" id="NF004490">
    <property type="entry name" value="PRK05820.1"/>
    <property type="match status" value="1"/>
</dbReference>
<dbReference type="PROSITE" id="PS00647">
    <property type="entry name" value="THYMID_PHOSPHORYLASE"/>
    <property type="match status" value="1"/>
</dbReference>
<evidence type="ECO:0000256" key="1">
    <source>
        <dbReference type="ARBA" id="ARBA00006915"/>
    </source>
</evidence>
<evidence type="ECO:0000256" key="4">
    <source>
        <dbReference type="ARBA" id="ARBA00022679"/>
    </source>
</evidence>
<evidence type="ECO:0000313" key="7">
    <source>
        <dbReference type="EMBL" id="BDE07686.1"/>
    </source>
</evidence>
<evidence type="ECO:0000256" key="2">
    <source>
        <dbReference type="ARBA" id="ARBA00011738"/>
    </source>
</evidence>
<dbReference type="EMBL" id="AP025523">
    <property type="protein sequence ID" value="BDE07686.1"/>
    <property type="molecule type" value="Genomic_DNA"/>
</dbReference>
<keyword evidence="8" id="KW-1185">Reference proteome</keyword>
<comment type="similarity">
    <text evidence="1">Belongs to the thymidine/pyrimidine-nucleoside phosphorylase family.</text>
</comment>
<evidence type="ECO:0000313" key="8">
    <source>
        <dbReference type="Proteomes" id="UP001317532"/>
    </source>
</evidence>
<dbReference type="GO" id="GO:0004645">
    <property type="term" value="F:1,4-alpha-oligoglucan phosphorylase activity"/>
    <property type="evidence" value="ECO:0007669"/>
    <property type="project" value="InterPro"/>
</dbReference>
<dbReference type="RefSeq" id="WP_317995263.1">
    <property type="nucleotide sequence ID" value="NZ_AP025523.1"/>
</dbReference>
<dbReference type="Pfam" id="PF02885">
    <property type="entry name" value="Glycos_trans_3N"/>
    <property type="match status" value="1"/>
</dbReference>
<protein>
    <submittedName>
        <fullName evidence="7">Pyrimidine-nucleoside phosphorylase</fullName>
    </submittedName>
</protein>
<dbReference type="InterPro" id="IPR036566">
    <property type="entry name" value="PYNP-like_C_sf"/>
</dbReference>
<dbReference type="InterPro" id="IPR000312">
    <property type="entry name" value="Glycosyl_Trfase_fam3"/>
</dbReference>
<name>A0AAN1XZL4_UNVUL</name>
<dbReference type="PANTHER" id="PTHR10515:SF0">
    <property type="entry name" value="THYMIDINE PHOSPHORYLASE"/>
    <property type="match status" value="1"/>
</dbReference>
<dbReference type="Gene3D" id="3.90.1170.30">
    <property type="entry name" value="Pyrimidine nucleoside phosphorylase-like, C-terminal domain"/>
    <property type="match status" value="1"/>
</dbReference>